<comment type="subunit">
    <text evidence="7">Monomer.</text>
</comment>
<evidence type="ECO:0000256" key="4">
    <source>
        <dbReference type="ARBA" id="ARBA00022777"/>
    </source>
</evidence>
<keyword evidence="6 7" id="KW-0057">Aromatic amino acid biosynthesis</keyword>
<keyword evidence="7" id="KW-0963">Cytoplasm</keyword>
<evidence type="ECO:0000256" key="1">
    <source>
        <dbReference type="ARBA" id="ARBA00022605"/>
    </source>
</evidence>
<evidence type="ECO:0000313" key="8">
    <source>
        <dbReference type="EMBL" id="PSB33748.1"/>
    </source>
</evidence>
<dbReference type="CDD" id="cd00464">
    <property type="entry name" value="SK"/>
    <property type="match status" value="1"/>
</dbReference>
<comment type="catalytic activity">
    <reaction evidence="7">
        <text>shikimate + ATP = 3-phosphoshikimate + ADP + H(+)</text>
        <dbReference type="Rhea" id="RHEA:13121"/>
        <dbReference type="ChEBI" id="CHEBI:15378"/>
        <dbReference type="ChEBI" id="CHEBI:30616"/>
        <dbReference type="ChEBI" id="CHEBI:36208"/>
        <dbReference type="ChEBI" id="CHEBI:145989"/>
        <dbReference type="ChEBI" id="CHEBI:456216"/>
        <dbReference type="EC" id="2.7.1.71"/>
    </reaction>
</comment>
<comment type="pathway">
    <text evidence="7">Metabolic intermediate biosynthesis; chorismate biosynthesis; chorismate from D-erythrose 4-phosphate and phosphoenolpyruvate: step 5/7.</text>
</comment>
<dbReference type="EMBL" id="PVWK01000017">
    <property type="protein sequence ID" value="PSB33748.1"/>
    <property type="molecule type" value="Genomic_DNA"/>
</dbReference>
<evidence type="ECO:0000256" key="3">
    <source>
        <dbReference type="ARBA" id="ARBA00022741"/>
    </source>
</evidence>
<dbReference type="OrthoDB" id="9800332at2"/>
<feature type="binding site" evidence="7">
    <location>
        <position position="122"/>
    </location>
    <ligand>
        <name>ATP</name>
        <dbReference type="ChEBI" id="CHEBI:30616"/>
    </ligand>
</feature>
<evidence type="ECO:0000256" key="7">
    <source>
        <dbReference type="HAMAP-Rule" id="MF_00109"/>
    </source>
</evidence>
<sequence length="178" mass="20186">MNDFLKGTNLYLIGMMGAGKTTVGQRLAAELDYRFFDTDAVIEQVTGLPIRELFAQLGEAEFRKLESQVLAELSPYMRLTIATGGGIILKRENWSHLRHGIVVWLDVPVEHLQVRLQADDTRPLLQGTDLTVKLQTLLEERQALYAQADVRICYQAEETLEQLTMRTIEEIKQALKAV</sequence>
<organism evidence="8 9">
    <name type="scientific">Stenomitos frigidus ULC18</name>
    <dbReference type="NCBI Taxonomy" id="2107698"/>
    <lineage>
        <taxon>Bacteria</taxon>
        <taxon>Bacillati</taxon>
        <taxon>Cyanobacteriota</taxon>
        <taxon>Cyanophyceae</taxon>
        <taxon>Leptolyngbyales</taxon>
        <taxon>Leptolyngbyaceae</taxon>
        <taxon>Stenomitos</taxon>
    </lineage>
</organism>
<feature type="binding site" evidence="7">
    <location>
        <position position="39"/>
    </location>
    <ligand>
        <name>substrate</name>
    </ligand>
</feature>
<dbReference type="GO" id="GO:0008652">
    <property type="term" value="P:amino acid biosynthetic process"/>
    <property type="evidence" value="ECO:0007669"/>
    <property type="project" value="UniProtKB-KW"/>
</dbReference>
<keyword evidence="4 7" id="KW-0418">Kinase</keyword>
<keyword evidence="2 7" id="KW-0808">Transferase</keyword>
<dbReference type="PRINTS" id="PR01100">
    <property type="entry name" value="SHIKIMTKNASE"/>
</dbReference>
<feature type="binding site" evidence="7">
    <location>
        <position position="141"/>
    </location>
    <ligand>
        <name>substrate</name>
    </ligand>
</feature>
<dbReference type="Proteomes" id="UP000239576">
    <property type="component" value="Unassembled WGS sequence"/>
</dbReference>
<keyword evidence="7" id="KW-0479">Metal-binding</keyword>
<dbReference type="GO" id="GO:0009423">
    <property type="term" value="P:chorismate biosynthetic process"/>
    <property type="evidence" value="ECO:0007669"/>
    <property type="project" value="UniProtKB-UniRule"/>
</dbReference>
<dbReference type="AlphaFoldDB" id="A0A2T1EM44"/>
<dbReference type="HAMAP" id="MF_00109">
    <property type="entry name" value="Shikimate_kinase"/>
    <property type="match status" value="1"/>
</dbReference>
<dbReference type="Pfam" id="PF01202">
    <property type="entry name" value="SKI"/>
    <property type="match status" value="1"/>
</dbReference>
<comment type="similarity">
    <text evidence="7">Belongs to the shikimate kinase family.</text>
</comment>
<comment type="caution">
    <text evidence="8">The sequence shown here is derived from an EMBL/GenBank/DDBJ whole genome shotgun (WGS) entry which is preliminary data.</text>
</comment>
<comment type="cofactor">
    <cofactor evidence="7">
        <name>Mg(2+)</name>
        <dbReference type="ChEBI" id="CHEBI:18420"/>
    </cofactor>
    <text evidence="7">Binds 1 Mg(2+) ion per subunit.</text>
</comment>
<gene>
    <name evidence="7" type="primary">aroK</name>
    <name evidence="8" type="ORF">C7B82_03820</name>
</gene>
<dbReference type="InterPro" id="IPR031322">
    <property type="entry name" value="Shikimate/glucono_kinase"/>
</dbReference>
<keyword evidence="7" id="KW-0460">Magnesium</keyword>
<dbReference type="PANTHER" id="PTHR21087:SF16">
    <property type="entry name" value="SHIKIMATE KINASE 1, CHLOROPLASTIC"/>
    <property type="match status" value="1"/>
</dbReference>
<evidence type="ECO:0000256" key="6">
    <source>
        <dbReference type="ARBA" id="ARBA00023141"/>
    </source>
</evidence>
<dbReference type="EC" id="2.7.1.71" evidence="7"/>
<comment type="function">
    <text evidence="7">Catalyzes the specific phosphorylation of the 3-hydroxyl group of shikimic acid using ATP as a cosubstrate.</text>
</comment>
<keyword evidence="1 7" id="KW-0028">Amino-acid biosynthesis</keyword>
<proteinExistence type="inferred from homology"/>
<feature type="binding site" evidence="7">
    <location>
        <position position="63"/>
    </location>
    <ligand>
        <name>substrate</name>
    </ligand>
</feature>
<comment type="caution">
    <text evidence="7">Lacks conserved residue(s) required for the propagation of feature annotation.</text>
</comment>
<dbReference type="InterPro" id="IPR027417">
    <property type="entry name" value="P-loop_NTPase"/>
</dbReference>
<dbReference type="GO" id="GO:0009073">
    <property type="term" value="P:aromatic amino acid family biosynthetic process"/>
    <property type="evidence" value="ECO:0007669"/>
    <property type="project" value="UniProtKB-KW"/>
</dbReference>
<dbReference type="Gene3D" id="3.40.50.300">
    <property type="entry name" value="P-loop containing nucleotide triphosphate hydrolases"/>
    <property type="match status" value="1"/>
</dbReference>
<dbReference type="InterPro" id="IPR000623">
    <property type="entry name" value="Shikimate_kinase/TSH1"/>
</dbReference>
<accession>A0A2T1EM44</accession>
<dbReference type="SUPFAM" id="SSF52540">
    <property type="entry name" value="P-loop containing nucleoside triphosphate hydrolases"/>
    <property type="match status" value="1"/>
</dbReference>
<dbReference type="GO" id="GO:0005829">
    <property type="term" value="C:cytosol"/>
    <property type="evidence" value="ECO:0007669"/>
    <property type="project" value="TreeGrafter"/>
</dbReference>
<dbReference type="UniPathway" id="UPA00053">
    <property type="reaction ID" value="UER00088"/>
</dbReference>
<dbReference type="PANTHER" id="PTHR21087">
    <property type="entry name" value="SHIKIMATE KINASE"/>
    <property type="match status" value="1"/>
</dbReference>
<feature type="binding site" evidence="7">
    <location>
        <position position="21"/>
    </location>
    <ligand>
        <name>Mg(2+)</name>
        <dbReference type="ChEBI" id="CHEBI:18420"/>
    </ligand>
</feature>
<dbReference type="GO" id="GO:0000287">
    <property type="term" value="F:magnesium ion binding"/>
    <property type="evidence" value="ECO:0007669"/>
    <property type="project" value="UniProtKB-UniRule"/>
</dbReference>
<keyword evidence="5 7" id="KW-0067">ATP-binding</keyword>
<evidence type="ECO:0000313" key="9">
    <source>
        <dbReference type="Proteomes" id="UP000239576"/>
    </source>
</evidence>
<dbReference type="GO" id="GO:0005524">
    <property type="term" value="F:ATP binding"/>
    <property type="evidence" value="ECO:0007669"/>
    <property type="project" value="UniProtKB-UniRule"/>
</dbReference>
<evidence type="ECO:0000256" key="5">
    <source>
        <dbReference type="ARBA" id="ARBA00022840"/>
    </source>
</evidence>
<name>A0A2T1EM44_9CYAN</name>
<dbReference type="GO" id="GO:0004765">
    <property type="term" value="F:shikimate kinase activity"/>
    <property type="evidence" value="ECO:0007669"/>
    <property type="project" value="UniProtKB-UniRule"/>
</dbReference>
<comment type="subcellular location">
    <subcellularLocation>
        <location evidence="7">Cytoplasm</location>
    </subcellularLocation>
</comment>
<feature type="binding site" evidence="7">
    <location>
        <position position="85"/>
    </location>
    <ligand>
        <name>substrate</name>
    </ligand>
</feature>
<reference evidence="9" key="1">
    <citation type="submission" date="2018-02" db="EMBL/GenBank/DDBJ databases">
        <authorList>
            <person name="Moore K."/>
            <person name="Momper L."/>
        </authorList>
    </citation>
    <scope>NUCLEOTIDE SEQUENCE [LARGE SCALE GENOMIC DNA]</scope>
    <source>
        <strain evidence="9">ULC18</strain>
    </source>
</reference>
<protein>
    <recommendedName>
        <fullName evidence="7">Shikimate kinase</fullName>
        <shortName evidence="7">SK</shortName>
        <ecNumber evidence="7">2.7.1.71</ecNumber>
    </recommendedName>
</protein>
<feature type="binding site" evidence="7">
    <location>
        <begin position="17"/>
        <end position="22"/>
    </location>
    <ligand>
        <name>ATP</name>
        <dbReference type="ChEBI" id="CHEBI:30616"/>
    </ligand>
</feature>
<keyword evidence="9" id="KW-1185">Reference proteome</keyword>
<keyword evidence="3 7" id="KW-0547">Nucleotide-binding</keyword>
<reference evidence="8 9" key="2">
    <citation type="submission" date="2018-03" db="EMBL/GenBank/DDBJ databases">
        <title>The ancient ancestry and fast evolution of plastids.</title>
        <authorList>
            <person name="Moore K.R."/>
            <person name="Magnabosco C."/>
            <person name="Momper L."/>
            <person name="Gold D.A."/>
            <person name="Bosak T."/>
            <person name="Fournier G.P."/>
        </authorList>
    </citation>
    <scope>NUCLEOTIDE SEQUENCE [LARGE SCALE GENOMIC DNA]</scope>
    <source>
        <strain evidence="8 9">ULC18</strain>
    </source>
</reference>
<evidence type="ECO:0000256" key="2">
    <source>
        <dbReference type="ARBA" id="ARBA00022679"/>
    </source>
</evidence>